<reference evidence="1" key="1">
    <citation type="journal article" date="2020" name="G3 (Bethesda)">
        <title>High-Quality Assemblies for Three Invasive Social Wasps from the &lt;i&gt;Vespula&lt;/i&gt; Genus.</title>
        <authorList>
            <person name="Harrop T.W.R."/>
            <person name="Guhlin J."/>
            <person name="McLaughlin G.M."/>
            <person name="Permina E."/>
            <person name="Stockwell P."/>
            <person name="Gilligan J."/>
            <person name="Le Lec M.F."/>
            <person name="Gruber M.A.M."/>
            <person name="Quinn O."/>
            <person name="Lovegrove M."/>
            <person name="Duncan E.J."/>
            <person name="Remnant E.J."/>
            <person name="Van Eeckhoven J."/>
            <person name="Graham B."/>
            <person name="Knapp R.A."/>
            <person name="Langford K.W."/>
            <person name="Kronenberg Z."/>
            <person name="Press M.O."/>
            <person name="Eacker S.M."/>
            <person name="Wilson-Rankin E.E."/>
            <person name="Purcell J."/>
            <person name="Lester P.J."/>
            <person name="Dearden P.K."/>
        </authorList>
    </citation>
    <scope>NUCLEOTIDE SEQUENCE</scope>
    <source>
        <strain evidence="1">Marl-1</strain>
    </source>
</reference>
<proteinExistence type="predicted"/>
<gene>
    <name evidence="1" type="ORF">HZH66_013601</name>
</gene>
<evidence type="ECO:0000313" key="1">
    <source>
        <dbReference type="EMBL" id="KAF7382169.1"/>
    </source>
</evidence>
<keyword evidence="2" id="KW-1185">Reference proteome</keyword>
<accession>A0A834J836</accession>
<comment type="caution">
    <text evidence="1">The sequence shown here is derived from an EMBL/GenBank/DDBJ whole genome shotgun (WGS) entry which is preliminary data.</text>
</comment>
<sequence>MVVVASVMVVVGYARPSCKLLHTTKKDPDSLHYGSSTNTRSKTLMSAQPNVLVETRVPSALRPRYDRAPDFILLYAIPLQRVQGDNLKCAALQDKKLSTNTPWRPATTVR</sequence>
<evidence type="ECO:0000313" key="2">
    <source>
        <dbReference type="Proteomes" id="UP000614350"/>
    </source>
</evidence>
<protein>
    <submittedName>
        <fullName evidence="1">Uncharacterized protein</fullName>
    </submittedName>
</protein>
<name>A0A834J836_VESVU</name>
<dbReference type="AlphaFoldDB" id="A0A834J836"/>
<dbReference type="EMBL" id="JACSEA010000019">
    <property type="protein sequence ID" value="KAF7382169.1"/>
    <property type="molecule type" value="Genomic_DNA"/>
</dbReference>
<dbReference type="Proteomes" id="UP000614350">
    <property type="component" value="Unassembled WGS sequence"/>
</dbReference>
<organism evidence="1 2">
    <name type="scientific">Vespula vulgaris</name>
    <name type="common">Yellow jacket</name>
    <name type="synonym">Wasp</name>
    <dbReference type="NCBI Taxonomy" id="7454"/>
    <lineage>
        <taxon>Eukaryota</taxon>
        <taxon>Metazoa</taxon>
        <taxon>Ecdysozoa</taxon>
        <taxon>Arthropoda</taxon>
        <taxon>Hexapoda</taxon>
        <taxon>Insecta</taxon>
        <taxon>Pterygota</taxon>
        <taxon>Neoptera</taxon>
        <taxon>Endopterygota</taxon>
        <taxon>Hymenoptera</taxon>
        <taxon>Apocrita</taxon>
        <taxon>Aculeata</taxon>
        <taxon>Vespoidea</taxon>
        <taxon>Vespidae</taxon>
        <taxon>Vespinae</taxon>
        <taxon>Vespula</taxon>
    </lineage>
</organism>